<gene>
    <name evidence="3" type="ORF">Fcan01_03180</name>
</gene>
<evidence type="ECO:0000256" key="1">
    <source>
        <dbReference type="SAM" id="MobiDB-lite"/>
    </source>
</evidence>
<dbReference type="AlphaFoldDB" id="A0A226F4A6"/>
<feature type="compositionally biased region" description="Low complexity" evidence="1">
    <location>
        <begin position="77"/>
        <end position="98"/>
    </location>
</feature>
<evidence type="ECO:0000313" key="3">
    <source>
        <dbReference type="EMBL" id="OXA64625.1"/>
    </source>
</evidence>
<feature type="compositionally biased region" description="Basic residues" evidence="1">
    <location>
        <begin position="109"/>
        <end position="121"/>
    </location>
</feature>
<feature type="region of interest" description="Disordered" evidence="1">
    <location>
        <begin position="277"/>
        <end position="331"/>
    </location>
</feature>
<feature type="signal peptide" evidence="2">
    <location>
        <begin position="1"/>
        <end position="21"/>
    </location>
</feature>
<feature type="region of interest" description="Disordered" evidence="1">
    <location>
        <begin position="436"/>
        <end position="456"/>
    </location>
</feature>
<feature type="compositionally biased region" description="Polar residues" evidence="1">
    <location>
        <begin position="499"/>
        <end position="509"/>
    </location>
</feature>
<feature type="compositionally biased region" description="Acidic residues" evidence="1">
    <location>
        <begin position="47"/>
        <end position="61"/>
    </location>
</feature>
<accession>A0A226F4A6</accession>
<evidence type="ECO:0000313" key="4">
    <source>
        <dbReference type="Proteomes" id="UP000198287"/>
    </source>
</evidence>
<feature type="compositionally biased region" description="Polar residues" evidence="1">
    <location>
        <begin position="232"/>
        <end position="244"/>
    </location>
</feature>
<feature type="region of interest" description="Disordered" evidence="1">
    <location>
        <begin position="489"/>
        <end position="539"/>
    </location>
</feature>
<feature type="compositionally biased region" description="Basic and acidic residues" evidence="1">
    <location>
        <begin position="130"/>
        <end position="146"/>
    </location>
</feature>
<keyword evidence="2" id="KW-0732">Signal</keyword>
<name>A0A226F4A6_FOLCA</name>
<feature type="chain" id="PRO_5012804876" evidence="2">
    <location>
        <begin position="22"/>
        <end position="667"/>
    </location>
</feature>
<feature type="region of interest" description="Disordered" evidence="1">
    <location>
        <begin position="45"/>
        <end position="244"/>
    </location>
</feature>
<sequence length="667" mass="71102">MKYNSILVAFLVSVCIHKTIALSISDAYANSGRNINVDQEHFLPEKDESELEPELDPELDPEFDHDAEYGDEEGDASSIISTPSPTTSTTISTTSTTTVRPGPVNKSKWNNKRISKPHKKPLTMTSTGVKHLEKQVMSKTKEHEKQIISSGLAPPSPVYEPGNVPTSSEEKSTGGDEKNKDSDRKLTEFNDDASEKDNSPTGWPQDGKLTKEEALSVNRIGQAAASGPFGNNRPSFNPSGLSNQLPWGIANFKLAGANDNNNYDGFPSLAAKMAAYPHLVEHSETSPTPEHQESDTKSGFDGSSPFGENNNQSPYGYPPYGYNPSANPASSYPPYNRMTSYPPPPFPTTSSSGPSTWGGPPASSLEMVESLLKKLGNTNSPWSGGASAGGGYGSYPPYNNYPPSSPPPDYNAAYPSQNSYSNNMYGATINFPWGGENSQAWGQEDPQSAYKSWGGYNPQRTGPFGNGGSLSSYNNALAIQQLLGGGGGMTGGNVDGNNASNNPGATGSAPTGEAFGTKSESPSTASSPTFGPGYKNMYNNKQSHGGNSGYYLPSFGSGFNSRQGIYSGQDPSAYDGGFPSYGGDSGLGGWGGGKGYNPYLEYIKQAVAYAAQNRRKSNPYAQTMGMWGGDNSRGYSGYPSLGYPPSSSYQQPQMPWWASQTNYGNYR</sequence>
<keyword evidence="4" id="KW-1185">Reference proteome</keyword>
<reference evidence="3 4" key="1">
    <citation type="submission" date="2015-12" db="EMBL/GenBank/DDBJ databases">
        <title>The genome of Folsomia candida.</title>
        <authorList>
            <person name="Faddeeva A."/>
            <person name="Derks M.F."/>
            <person name="Anvar Y."/>
            <person name="Smit S."/>
            <person name="Van Straalen N."/>
            <person name="Roelofs D."/>
        </authorList>
    </citation>
    <scope>NUCLEOTIDE SEQUENCE [LARGE SCALE GENOMIC DNA]</scope>
    <source>
        <strain evidence="3 4">VU population</strain>
        <tissue evidence="3">Whole body</tissue>
    </source>
</reference>
<feature type="compositionally biased region" description="Low complexity" evidence="1">
    <location>
        <begin position="309"/>
        <end position="331"/>
    </location>
</feature>
<dbReference type="Proteomes" id="UP000198287">
    <property type="component" value="Unassembled WGS sequence"/>
</dbReference>
<evidence type="ECO:0000256" key="2">
    <source>
        <dbReference type="SAM" id="SignalP"/>
    </source>
</evidence>
<dbReference type="EMBL" id="LNIX01000001">
    <property type="protein sequence ID" value="OXA64625.1"/>
    <property type="molecule type" value="Genomic_DNA"/>
</dbReference>
<feature type="compositionally biased region" description="Basic and acidic residues" evidence="1">
    <location>
        <begin position="279"/>
        <end position="298"/>
    </location>
</feature>
<proteinExistence type="predicted"/>
<feature type="compositionally biased region" description="Polar residues" evidence="1">
    <location>
        <begin position="518"/>
        <end position="529"/>
    </location>
</feature>
<protein>
    <submittedName>
        <fullName evidence="3">Uncharacterized protein</fullName>
    </submittedName>
</protein>
<feature type="region of interest" description="Disordered" evidence="1">
    <location>
        <begin position="343"/>
        <end position="363"/>
    </location>
</feature>
<feature type="compositionally biased region" description="Polar residues" evidence="1">
    <location>
        <begin position="436"/>
        <end position="450"/>
    </location>
</feature>
<organism evidence="3 4">
    <name type="scientific">Folsomia candida</name>
    <name type="common">Springtail</name>
    <dbReference type="NCBI Taxonomy" id="158441"/>
    <lineage>
        <taxon>Eukaryota</taxon>
        <taxon>Metazoa</taxon>
        <taxon>Ecdysozoa</taxon>
        <taxon>Arthropoda</taxon>
        <taxon>Hexapoda</taxon>
        <taxon>Collembola</taxon>
        <taxon>Entomobryomorpha</taxon>
        <taxon>Isotomoidea</taxon>
        <taxon>Isotomidae</taxon>
        <taxon>Proisotominae</taxon>
        <taxon>Folsomia</taxon>
    </lineage>
</organism>
<feature type="compositionally biased region" description="Basic and acidic residues" evidence="1">
    <location>
        <begin position="168"/>
        <end position="198"/>
    </location>
</feature>
<feature type="compositionally biased region" description="Low complexity" evidence="1">
    <location>
        <begin position="348"/>
        <end position="363"/>
    </location>
</feature>
<comment type="caution">
    <text evidence="3">The sequence shown here is derived from an EMBL/GenBank/DDBJ whole genome shotgun (WGS) entry which is preliminary data.</text>
</comment>